<keyword evidence="5 7" id="KW-0472">Membrane</keyword>
<evidence type="ECO:0000313" key="10">
    <source>
        <dbReference type="Proteomes" id="UP000199800"/>
    </source>
</evidence>
<keyword evidence="10" id="KW-1185">Reference proteome</keyword>
<evidence type="ECO:0000256" key="2">
    <source>
        <dbReference type="ARBA" id="ARBA00022475"/>
    </source>
</evidence>
<dbReference type="InterPro" id="IPR026022">
    <property type="entry name" value="PhoU_dom"/>
</dbReference>
<evidence type="ECO:0000256" key="1">
    <source>
        <dbReference type="ARBA" id="ARBA00004651"/>
    </source>
</evidence>
<evidence type="ECO:0000256" key="4">
    <source>
        <dbReference type="ARBA" id="ARBA00022989"/>
    </source>
</evidence>
<dbReference type="NCBIfam" id="NF037997">
    <property type="entry name" value="Na_Pi_symport"/>
    <property type="match status" value="1"/>
</dbReference>
<feature type="domain" description="PhoU" evidence="8">
    <location>
        <begin position="463"/>
        <end position="544"/>
    </location>
</feature>
<feature type="domain" description="PhoU" evidence="8">
    <location>
        <begin position="356"/>
        <end position="441"/>
    </location>
</feature>
<feature type="transmembrane region" description="Helical" evidence="7">
    <location>
        <begin position="86"/>
        <end position="107"/>
    </location>
</feature>
<feature type="transmembrane region" description="Helical" evidence="7">
    <location>
        <begin position="139"/>
        <end position="162"/>
    </location>
</feature>
<keyword evidence="3 7" id="KW-0812">Transmembrane</keyword>
<protein>
    <submittedName>
        <fullName evidence="9">Phosphate:Na+ symporter</fullName>
    </submittedName>
</protein>
<feature type="transmembrane region" description="Helical" evidence="7">
    <location>
        <begin position="49"/>
        <end position="74"/>
    </location>
</feature>
<dbReference type="OrthoDB" id="9763003at2"/>
<dbReference type="SUPFAM" id="SSF109755">
    <property type="entry name" value="PhoU-like"/>
    <property type="match status" value="1"/>
</dbReference>
<comment type="subcellular location">
    <subcellularLocation>
        <location evidence="1">Cell membrane</location>
        <topology evidence="1">Multi-pass membrane protein</topology>
    </subcellularLocation>
</comment>
<feature type="transmembrane region" description="Helical" evidence="7">
    <location>
        <begin position="113"/>
        <end position="132"/>
    </location>
</feature>
<dbReference type="PANTHER" id="PTHR10010">
    <property type="entry name" value="SOLUTE CARRIER FAMILY 34 SODIUM PHOSPHATE , MEMBER 2-RELATED"/>
    <property type="match status" value="1"/>
</dbReference>
<dbReference type="GO" id="GO:0044341">
    <property type="term" value="P:sodium-dependent phosphate transport"/>
    <property type="evidence" value="ECO:0007669"/>
    <property type="project" value="InterPro"/>
</dbReference>
<dbReference type="InterPro" id="IPR003841">
    <property type="entry name" value="Na/Pi_transpt"/>
</dbReference>
<keyword evidence="2" id="KW-1003">Cell membrane</keyword>
<feature type="transmembrane region" description="Helical" evidence="7">
    <location>
        <begin position="284"/>
        <end position="305"/>
    </location>
</feature>
<feature type="transmembrane region" description="Helical" evidence="7">
    <location>
        <begin position="251"/>
        <end position="272"/>
    </location>
</feature>
<evidence type="ECO:0000256" key="3">
    <source>
        <dbReference type="ARBA" id="ARBA00022692"/>
    </source>
</evidence>
<evidence type="ECO:0000256" key="6">
    <source>
        <dbReference type="SAM" id="Coils"/>
    </source>
</evidence>
<sequence>MNYCSTIVIFFGGLGMFLYGMNRMAEGMQKLTGAFVKNFLEALSDKKAMAILAGVLITAIIQSSTGTTIMVVGFVNAGILSLIQSVGVIMGANIGTTVTGWLVSLFTLRNLQYGYLIASFLVGIAAFMMMFLKTEKKKVAADVIFGAGILFLGLFTMTNAIGQVKEQGDYVQKFLYLGNRPFLAIIAGIFVTLILQSSSVSIGILQCFALNGLVNWKTAVFIILGQNIGTCMPALISSAGTQVNAKRSAMIHLFFNVFGTIVFGFGMAIVFARNAGFANGTISSAGIAAFHSGFNIVVAFLLAPFTKLVASFSDIVLKSHGLEEAEDDVELASRHLDKRILESPSFAVAEAVQEVVHMGEVAYESVKLAFDAIISRDARKVKIVFEKEDTIDKMTDVISDYLVKISALPLTEEQHTSITNLFYTVSNFERMGDHAENLAELCNYMIENNIQFSEPAYKELEGIMEIVTNSFIYSIRARRDLSKESADRARQYEDLVDSIEDELRNKHMKRLANELCKPTSGVVFLDILSNLERISDHADNVAGYVLNEI</sequence>
<gene>
    <name evidence="9" type="ORF">SAMN04487772_11228</name>
</gene>
<dbReference type="EMBL" id="FOHN01000012">
    <property type="protein sequence ID" value="SET25017.1"/>
    <property type="molecule type" value="Genomic_DNA"/>
</dbReference>
<evidence type="ECO:0000256" key="7">
    <source>
        <dbReference type="SAM" id="Phobius"/>
    </source>
</evidence>
<dbReference type="InterPro" id="IPR038078">
    <property type="entry name" value="PhoU-like_sf"/>
</dbReference>
<dbReference type="Pfam" id="PF01895">
    <property type="entry name" value="PhoU"/>
    <property type="match status" value="2"/>
</dbReference>
<evidence type="ECO:0000256" key="5">
    <source>
        <dbReference type="ARBA" id="ARBA00023136"/>
    </source>
</evidence>
<dbReference type="GO" id="GO:0005886">
    <property type="term" value="C:plasma membrane"/>
    <property type="evidence" value="ECO:0007669"/>
    <property type="project" value="UniProtKB-SubCell"/>
</dbReference>
<keyword evidence="6" id="KW-0175">Coiled coil</keyword>
<dbReference type="Pfam" id="PF02690">
    <property type="entry name" value="Na_Pi_cotrans"/>
    <property type="match status" value="2"/>
</dbReference>
<dbReference type="PANTHER" id="PTHR10010:SF46">
    <property type="entry name" value="SODIUM-DEPENDENT PHOSPHATE TRANSPORT PROTEIN 2B"/>
    <property type="match status" value="1"/>
</dbReference>
<feature type="transmembrane region" description="Helical" evidence="7">
    <location>
        <begin position="182"/>
        <end position="208"/>
    </location>
</feature>
<dbReference type="GO" id="GO:0005436">
    <property type="term" value="F:sodium:phosphate symporter activity"/>
    <property type="evidence" value="ECO:0007669"/>
    <property type="project" value="InterPro"/>
</dbReference>
<name>A0A1I0CZC4_9FIRM</name>
<feature type="coiled-coil region" evidence="6">
    <location>
        <begin position="482"/>
        <end position="509"/>
    </location>
</feature>
<feature type="transmembrane region" description="Helical" evidence="7">
    <location>
        <begin position="220"/>
        <end position="239"/>
    </location>
</feature>
<evidence type="ECO:0000259" key="8">
    <source>
        <dbReference type="Pfam" id="PF01895"/>
    </source>
</evidence>
<accession>A0A1I0CZC4</accession>
<proteinExistence type="predicted"/>
<keyword evidence="4 7" id="KW-1133">Transmembrane helix</keyword>
<dbReference type="Proteomes" id="UP000199800">
    <property type="component" value="Unassembled WGS sequence"/>
</dbReference>
<evidence type="ECO:0000313" key="9">
    <source>
        <dbReference type="EMBL" id="SET25017.1"/>
    </source>
</evidence>
<organism evidence="9 10">
    <name type="scientific">[Clostridium] polysaccharolyticum</name>
    <dbReference type="NCBI Taxonomy" id="29364"/>
    <lineage>
        <taxon>Bacteria</taxon>
        <taxon>Bacillati</taxon>
        <taxon>Bacillota</taxon>
        <taxon>Clostridia</taxon>
        <taxon>Lachnospirales</taxon>
        <taxon>Lachnospiraceae</taxon>
    </lineage>
</organism>
<dbReference type="Gene3D" id="1.20.58.220">
    <property type="entry name" value="Phosphate transport system protein phou homolog 2, domain 2"/>
    <property type="match status" value="1"/>
</dbReference>
<reference evidence="9 10" key="1">
    <citation type="submission" date="2016-10" db="EMBL/GenBank/DDBJ databases">
        <authorList>
            <person name="de Groot N.N."/>
        </authorList>
    </citation>
    <scope>NUCLEOTIDE SEQUENCE [LARGE SCALE GENOMIC DNA]</scope>
    <source>
        <strain evidence="9 10">DSM 1801</strain>
    </source>
</reference>
<dbReference type="AlphaFoldDB" id="A0A1I0CZC4"/>
<dbReference type="STRING" id="29364.SAMN04487772_11228"/>